<proteinExistence type="predicted"/>
<evidence type="ECO:0000313" key="2">
    <source>
        <dbReference type="EMBL" id="GGJ54640.1"/>
    </source>
</evidence>
<dbReference type="EMBL" id="BMMU01000024">
    <property type="protein sequence ID" value="GGJ54640.1"/>
    <property type="molecule type" value="Genomic_DNA"/>
</dbReference>
<feature type="region of interest" description="Disordered" evidence="1">
    <location>
        <begin position="90"/>
        <end position="114"/>
    </location>
</feature>
<dbReference type="Proteomes" id="UP000625682">
    <property type="component" value="Unassembled WGS sequence"/>
</dbReference>
<reference evidence="2" key="2">
    <citation type="submission" date="2020-09" db="EMBL/GenBank/DDBJ databases">
        <authorList>
            <person name="Sun Q."/>
            <person name="Zhou Y."/>
        </authorList>
    </citation>
    <scope>NUCLEOTIDE SEQUENCE</scope>
    <source>
        <strain evidence="2">CGMCC 4.7272</strain>
    </source>
</reference>
<reference evidence="2" key="1">
    <citation type="journal article" date="2014" name="Int. J. Syst. Evol. Microbiol.">
        <title>Complete genome sequence of Corynebacterium casei LMG S-19264T (=DSM 44701T), isolated from a smear-ripened cheese.</title>
        <authorList>
            <consortium name="US DOE Joint Genome Institute (JGI-PGF)"/>
            <person name="Walter F."/>
            <person name="Albersmeier A."/>
            <person name="Kalinowski J."/>
            <person name="Ruckert C."/>
        </authorList>
    </citation>
    <scope>NUCLEOTIDE SEQUENCE</scope>
    <source>
        <strain evidence="2">CGMCC 4.7272</strain>
    </source>
</reference>
<evidence type="ECO:0000256" key="1">
    <source>
        <dbReference type="SAM" id="MobiDB-lite"/>
    </source>
</evidence>
<gene>
    <name evidence="2" type="ORF">GCM10012282_59740</name>
</gene>
<evidence type="ECO:0000313" key="3">
    <source>
        <dbReference type="Proteomes" id="UP000625682"/>
    </source>
</evidence>
<organism evidence="2 3">
    <name type="scientific">Streptomyces lacrimifluminis</name>
    <dbReference type="NCBI Taxonomy" id="1500077"/>
    <lineage>
        <taxon>Bacteria</taxon>
        <taxon>Bacillati</taxon>
        <taxon>Actinomycetota</taxon>
        <taxon>Actinomycetes</taxon>
        <taxon>Kitasatosporales</taxon>
        <taxon>Streptomycetaceae</taxon>
        <taxon>Streptomyces</taxon>
    </lineage>
</organism>
<accession>A0A917LA12</accession>
<comment type="caution">
    <text evidence="2">The sequence shown here is derived from an EMBL/GenBank/DDBJ whole genome shotgun (WGS) entry which is preliminary data.</text>
</comment>
<protein>
    <submittedName>
        <fullName evidence="2">Uncharacterized protein</fullName>
    </submittedName>
</protein>
<feature type="compositionally biased region" description="Basic and acidic residues" evidence="1">
    <location>
        <begin position="93"/>
        <end position="103"/>
    </location>
</feature>
<sequence>MGRTYCRARFHAQFVQEAVAEVTVDSEGFGSAAGAVEGEHQLAVVGLAQRMLGRQGRQLRDQGEESGAADVQLGVVAPLQEEQAGLRQSLGERVSDGLGREAGQRGAAPQGEGRRALVQDALPVLVGVGGPRPFDMGLEDVHVQLARADP</sequence>
<keyword evidence="3" id="KW-1185">Reference proteome</keyword>
<dbReference type="AlphaFoldDB" id="A0A917LA12"/>
<name>A0A917LA12_9ACTN</name>